<reference evidence="2 3" key="1">
    <citation type="submission" date="2024-05" db="EMBL/GenBank/DDBJ databases">
        <title>Long read based assembly of the Candida bracarensis genome reveals expanded adhesin content.</title>
        <authorList>
            <person name="Marcet-Houben M."/>
            <person name="Ksiezopolska E."/>
            <person name="Gabaldon T."/>
        </authorList>
    </citation>
    <scope>NUCLEOTIDE SEQUENCE [LARGE SCALE GENOMIC DNA]</scope>
    <source>
        <strain evidence="2 3">CBM6</strain>
    </source>
</reference>
<gene>
    <name evidence="2" type="ORF">RNJ44_04224</name>
</gene>
<protein>
    <submittedName>
        <fullName evidence="2">Uncharacterized protein</fullName>
    </submittedName>
</protein>
<dbReference type="Proteomes" id="UP001623330">
    <property type="component" value="Unassembled WGS sequence"/>
</dbReference>
<evidence type="ECO:0000313" key="3">
    <source>
        <dbReference type="Proteomes" id="UP001623330"/>
    </source>
</evidence>
<evidence type="ECO:0000256" key="1">
    <source>
        <dbReference type="SAM" id="MobiDB-lite"/>
    </source>
</evidence>
<accession>A0ABR4NUE3</accession>
<keyword evidence="3" id="KW-1185">Reference proteome</keyword>
<proteinExistence type="predicted"/>
<name>A0ABR4NUE3_9SACH</name>
<sequence length="171" mass="19972">MTTEYIKKHAASTDFINMETPPRPKESPYLSYMDEGLQRPFPMRRRSTNYINTLRDKGLLDETSMSPPVLGADDTQGGNDVPSMDLQDNKHESTKYYMNGNPQMPLQFDRTVNMGDSIDYGKNSYKLSSKADEDIDPMCTEGRKRLERRESFEYEDFKKDIYDKLHIFRNK</sequence>
<organism evidence="2 3">
    <name type="scientific">Nakaseomyces bracarensis</name>
    <dbReference type="NCBI Taxonomy" id="273131"/>
    <lineage>
        <taxon>Eukaryota</taxon>
        <taxon>Fungi</taxon>
        <taxon>Dikarya</taxon>
        <taxon>Ascomycota</taxon>
        <taxon>Saccharomycotina</taxon>
        <taxon>Saccharomycetes</taxon>
        <taxon>Saccharomycetales</taxon>
        <taxon>Saccharomycetaceae</taxon>
        <taxon>Nakaseomyces</taxon>
    </lineage>
</organism>
<dbReference type="EMBL" id="JBEVYD010000005">
    <property type="protein sequence ID" value="KAL3232308.1"/>
    <property type="molecule type" value="Genomic_DNA"/>
</dbReference>
<evidence type="ECO:0000313" key="2">
    <source>
        <dbReference type="EMBL" id="KAL3232308.1"/>
    </source>
</evidence>
<feature type="region of interest" description="Disordered" evidence="1">
    <location>
        <begin position="60"/>
        <end position="87"/>
    </location>
</feature>
<comment type="caution">
    <text evidence="2">The sequence shown here is derived from an EMBL/GenBank/DDBJ whole genome shotgun (WGS) entry which is preliminary data.</text>
</comment>